<evidence type="ECO:0008006" key="16">
    <source>
        <dbReference type="Google" id="ProtNLM"/>
    </source>
</evidence>
<evidence type="ECO:0000256" key="8">
    <source>
        <dbReference type="ARBA" id="ARBA00023136"/>
    </source>
</evidence>
<protein>
    <recommendedName>
        <fullName evidence="16">Magnesium and cobalt efflux protein CorC</fullName>
    </recommendedName>
</protein>
<feature type="domain" description="CBS" evidence="12">
    <location>
        <begin position="273"/>
        <end position="333"/>
    </location>
</feature>
<keyword evidence="8 10" id="KW-0472">Membrane</keyword>
<sequence length="421" mass="45966">MDDIPLLALLGILVVLLLISGFFSMTETALMAANRYRLRHRAEAGDKGARRVLGLLAQTDRMLGAILLGNNLVNAAAATLVSVITISLVGDDKWALGLGTLAVTFCILVISEVSPKIVGAAYADRVAPTLALLLTPVMQLTRPVVGFVNLFANGLLTLLRLKPRHYEASPLSREELRSLVLGARHLLPGKHQSILVNLFDLERITVDDVMTPRTSIEAIDLEAPWEEITEQIATSYHTRLPVYRGDIHRTVGILHIKRVVGLLQRGQLTAEALEESLVSPYFIPAGTPAFAQLQFFQENRQRLGLVVDEYGEIDGLLTLDDIIEEIVGEFTTSSPAGGNRLAWNDHGSVLVDGGRSLRELNRKLGLAFPLNGPKTLNGLIVEHLQDIPESGVGLKIAGVPIEVIHTQDRSIKTVRLFKPPQ</sequence>
<name>A0A5C1E557_9RHOO</name>
<keyword evidence="5" id="KW-0677">Repeat</keyword>
<keyword evidence="6 10" id="KW-1133">Transmembrane helix</keyword>
<evidence type="ECO:0000313" key="15">
    <source>
        <dbReference type="Proteomes" id="UP000323671"/>
    </source>
</evidence>
<dbReference type="Proteomes" id="UP000323671">
    <property type="component" value="Chromosome"/>
</dbReference>
<dbReference type="Pfam" id="PF03471">
    <property type="entry name" value="CorC_HlyC"/>
    <property type="match status" value="1"/>
</dbReference>
<dbReference type="RefSeq" id="WP_149424785.1">
    <property type="nucleotide sequence ID" value="NZ_CP022579.1"/>
</dbReference>
<dbReference type="AlphaFoldDB" id="A0A5C1E557"/>
<dbReference type="EMBL" id="CP022579">
    <property type="protein sequence ID" value="QEL64020.1"/>
    <property type="molecule type" value="Genomic_DNA"/>
</dbReference>
<evidence type="ECO:0000313" key="14">
    <source>
        <dbReference type="EMBL" id="QEL64020.1"/>
    </source>
</evidence>
<dbReference type="InterPro" id="IPR000644">
    <property type="entry name" value="CBS_dom"/>
</dbReference>
<dbReference type="GO" id="GO:0005886">
    <property type="term" value="C:plasma membrane"/>
    <property type="evidence" value="ECO:0007669"/>
    <property type="project" value="UniProtKB-SubCell"/>
</dbReference>
<feature type="transmembrane region" description="Helical" evidence="11">
    <location>
        <begin position="6"/>
        <end position="33"/>
    </location>
</feature>
<dbReference type="InterPro" id="IPR044751">
    <property type="entry name" value="Ion_transp-like_CBS"/>
</dbReference>
<evidence type="ECO:0000256" key="9">
    <source>
        <dbReference type="PROSITE-ProRule" id="PRU00703"/>
    </source>
</evidence>
<dbReference type="PANTHER" id="PTHR22777:SF32">
    <property type="entry name" value="UPF0053 INNER MEMBRANE PROTEIN YFJD"/>
    <property type="match status" value="1"/>
</dbReference>
<keyword evidence="15" id="KW-1185">Reference proteome</keyword>
<dbReference type="InterPro" id="IPR036318">
    <property type="entry name" value="FAD-bd_PCMH-like_sf"/>
</dbReference>
<feature type="transmembrane region" description="Helical" evidence="11">
    <location>
        <begin position="65"/>
        <end position="88"/>
    </location>
</feature>
<dbReference type="CDD" id="cd04590">
    <property type="entry name" value="CBS_pair_CorC_HlyC_assoc"/>
    <property type="match status" value="1"/>
</dbReference>
<feature type="transmembrane region" description="Helical" evidence="11">
    <location>
        <begin position="94"/>
        <end position="110"/>
    </location>
</feature>
<dbReference type="Gene3D" id="3.30.465.10">
    <property type="match status" value="1"/>
</dbReference>
<proteinExistence type="inferred from homology"/>
<accession>A0A5C1E557</accession>
<dbReference type="PROSITE" id="PS51371">
    <property type="entry name" value="CBS"/>
    <property type="match status" value="1"/>
</dbReference>
<dbReference type="Pfam" id="PF00571">
    <property type="entry name" value="CBS"/>
    <property type="match status" value="2"/>
</dbReference>
<dbReference type="GO" id="GO:0050660">
    <property type="term" value="F:flavin adenine dinucleotide binding"/>
    <property type="evidence" value="ECO:0007669"/>
    <property type="project" value="InterPro"/>
</dbReference>
<evidence type="ECO:0000259" key="12">
    <source>
        <dbReference type="PROSITE" id="PS51371"/>
    </source>
</evidence>
<evidence type="ECO:0000256" key="1">
    <source>
        <dbReference type="ARBA" id="ARBA00004651"/>
    </source>
</evidence>
<dbReference type="Gene3D" id="3.10.580.10">
    <property type="entry name" value="CBS-domain"/>
    <property type="match status" value="1"/>
</dbReference>
<organism evidence="14 15">
    <name type="scientific">Oryzomicrobium terrae</name>
    <dbReference type="NCBI Taxonomy" id="1735038"/>
    <lineage>
        <taxon>Bacteria</taxon>
        <taxon>Pseudomonadati</taxon>
        <taxon>Pseudomonadota</taxon>
        <taxon>Betaproteobacteria</taxon>
        <taxon>Rhodocyclales</taxon>
        <taxon>Rhodocyclaceae</taxon>
        <taxon>Oryzomicrobium</taxon>
    </lineage>
</organism>
<evidence type="ECO:0000256" key="11">
    <source>
        <dbReference type="SAM" id="Phobius"/>
    </source>
</evidence>
<evidence type="ECO:0000256" key="3">
    <source>
        <dbReference type="ARBA" id="ARBA00022475"/>
    </source>
</evidence>
<evidence type="ECO:0000256" key="2">
    <source>
        <dbReference type="ARBA" id="ARBA00006337"/>
    </source>
</evidence>
<evidence type="ECO:0000256" key="6">
    <source>
        <dbReference type="ARBA" id="ARBA00022989"/>
    </source>
</evidence>
<dbReference type="SUPFAM" id="SSF56176">
    <property type="entry name" value="FAD-binding/transporter-associated domain-like"/>
    <property type="match status" value="1"/>
</dbReference>
<evidence type="ECO:0000256" key="4">
    <source>
        <dbReference type="ARBA" id="ARBA00022692"/>
    </source>
</evidence>
<dbReference type="SMART" id="SM01091">
    <property type="entry name" value="CorC_HlyC"/>
    <property type="match status" value="1"/>
</dbReference>
<dbReference type="PANTHER" id="PTHR22777">
    <property type="entry name" value="HEMOLYSIN-RELATED"/>
    <property type="match status" value="1"/>
</dbReference>
<gene>
    <name evidence="14" type="ORF">OTERR_05440</name>
</gene>
<feature type="transmembrane region" description="Helical" evidence="11">
    <location>
        <begin position="117"/>
        <end position="138"/>
    </location>
</feature>
<keyword evidence="7 9" id="KW-0129">CBS domain</keyword>
<dbReference type="KEGG" id="otr:OTERR_05440"/>
<dbReference type="InterPro" id="IPR002550">
    <property type="entry name" value="CNNM"/>
</dbReference>
<dbReference type="Pfam" id="PF01595">
    <property type="entry name" value="CNNM"/>
    <property type="match status" value="1"/>
</dbReference>
<keyword evidence="4 10" id="KW-0812">Transmembrane</keyword>
<keyword evidence="3" id="KW-1003">Cell membrane</keyword>
<dbReference type="InterPro" id="IPR016169">
    <property type="entry name" value="FAD-bd_PCMH_sub2"/>
</dbReference>
<dbReference type="PROSITE" id="PS51846">
    <property type="entry name" value="CNNM"/>
    <property type="match status" value="1"/>
</dbReference>
<dbReference type="SUPFAM" id="SSF54631">
    <property type="entry name" value="CBS-domain pair"/>
    <property type="match status" value="1"/>
</dbReference>
<comment type="similarity">
    <text evidence="2">Belongs to the UPF0053 family.</text>
</comment>
<comment type="subcellular location">
    <subcellularLocation>
        <location evidence="1">Cell membrane</location>
        <topology evidence="1">Multi-pass membrane protein</topology>
    </subcellularLocation>
</comment>
<feature type="domain" description="CNNM transmembrane" evidence="13">
    <location>
        <begin position="2"/>
        <end position="200"/>
    </location>
</feature>
<evidence type="ECO:0000259" key="13">
    <source>
        <dbReference type="PROSITE" id="PS51846"/>
    </source>
</evidence>
<evidence type="ECO:0000256" key="10">
    <source>
        <dbReference type="PROSITE-ProRule" id="PRU01193"/>
    </source>
</evidence>
<evidence type="ECO:0000256" key="5">
    <source>
        <dbReference type="ARBA" id="ARBA00022737"/>
    </source>
</evidence>
<evidence type="ECO:0000256" key="7">
    <source>
        <dbReference type="ARBA" id="ARBA00023122"/>
    </source>
</evidence>
<dbReference type="InterPro" id="IPR005170">
    <property type="entry name" value="Transptr-assoc_dom"/>
</dbReference>
<dbReference type="InterPro" id="IPR046342">
    <property type="entry name" value="CBS_dom_sf"/>
</dbReference>
<reference evidence="14 15" key="1">
    <citation type="submission" date="2017-07" db="EMBL/GenBank/DDBJ databases">
        <title>Complete genome sequence of Oryzomicrobium terrae TPP412.</title>
        <authorList>
            <person name="Chiu L.-W."/>
            <person name="Lo K.-J."/>
            <person name="Tsai Y.-M."/>
            <person name="Lin S.-S."/>
            <person name="Kuo C.-H."/>
            <person name="Liu C.-T."/>
        </authorList>
    </citation>
    <scope>NUCLEOTIDE SEQUENCE [LARGE SCALE GENOMIC DNA]</scope>
    <source>
        <strain evidence="14 15">TPP412</strain>
    </source>
</reference>